<dbReference type="SMART" id="SM00656">
    <property type="entry name" value="Amb_all"/>
    <property type="match status" value="1"/>
</dbReference>
<dbReference type="RefSeq" id="WP_127683515.1">
    <property type="nucleotide sequence ID" value="NZ_SACM01000004.1"/>
</dbReference>
<feature type="domain" description="Pectate lyase" evidence="6">
    <location>
        <begin position="436"/>
        <end position="689"/>
    </location>
</feature>
<keyword evidence="2" id="KW-0063">Aspartyl esterase</keyword>
<dbReference type="Pfam" id="PF00544">
    <property type="entry name" value="Pectate_lyase_4"/>
    <property type="match status" value="1"/>
</dbReference>
<keyword evidence="4" id="KW-0624">Polysaccharide degradation</keyword>
<evidence type="ECO:0000256" key="1">
    <source>
        <dbReference type="ARBA" id="ARBA00022801"/>
    </source>
</evidence>
<dbReference type="Gene3D" id="2.160.20.10">
    <property type="entry name" value="Single-stranded right-handed beta-helix, Pectin lyase-like"/>
    <property type="match status" value="2"/>
</dbReference>
<dbReference type="PANTHER" id="PTHR31683:SF18">
    <property type="entry name" value="PECTATE LYASE 21-RELATED"/>
    <property type="match status" value="1"/>
</dbReference>
<dbReference type="GO" id="GO:0000272">
    <property type="term" value="P:polysaccharide catabolic process"/>
    <property type="evidence" value="ECO:0007669"/>
    <property type="project" value="UniProtKB-KW"/>
</dbReference>
<dbReference type="InterPro" id="IPR000070">
    <property type="entry name" value="Pectinesterase_cat"/>
</dbReference>
<dbReference type="Proteomes" id="UP000288587">
    <property type="component" value="Unassembled WGS sequence"/>
</dbReference>
<evidence type="ECO:0000256" key="3">
    <source>
        <dbReference type="ARBA" id="ARBA00023239"/>
    </source>
</evidence>
<evidence type="ECO:0000259" key="6">
    <source>
        <dbReference type="SMART" id="SM00656"/>
    </source>
</evidence>
<protein>
    <recommendedName>
        <fullName evidence="6">Pectate lyase domain-containing protein</fullName>
    </recommendedName>
</protein>
<dbReference type="InterPro" id="IPR045032">
    <property type="entry name" value="PEL"/>
</dbReference>
<comment type="caution">
    <text evidence="7">The sequence shown here is derived from an EMBL/GenBank/DDBJ whole genome shotgun (WGS) entry which is preliminary data.</text>
</comment>
<keyword evidence="3 4" id="KW-0456">Lyase</keyword>
<organism evidence="7 8">
    <name type="scientific">Inhella crocodyli</name>
    <dbReference type="NCBI Taxonomy" id="2499851"/>
    <lineage>
        <taxon>Bacteria</taxon>
        <taxon>Pseudomonadati</taxon>
        <taxon>Pseudomonadota</taxon>
        <taxon>Betaproteobacteria</taxon>
        <taxon>Burkholderiales</taxon>
        <taxon>Sphaerotilaceae</taxon>
        <taxon>Inhella</taxon>
    </lineage>
</organism>
<reference evidence="7 8" key="1">
    <citation type="submission" date="2019-01" db="EMBL/GenBank/DDBJ databases">
        <authorList>
            <person name="Chen W.-M."/>
        </authorList>
    </citation>
    <scope>NUCLEOTIDE SEQUENCE [LARGE SCALE GENOMIC DNA]</scope>
    <source>
        <strain evidence="7 8">CCP-18</strain>
    </source>
</reference>
<comment type="subcellular location">
    <subcellularLocation>
        <location evidence="4">Secreted</location>
    </subcellularLocation>
</comment>
<proteinExistence type="inferred from homology"/>
<comment type="similarity">
    <text evidence="4">Belongs to the polysaccharide lyase 1 family.</text>
</comment>
<name>A0A3S2USN6_9BURK</name>
<keyword evidence="1" id="KW-0378">Hydrolase</keyword>
<dbReference type="GO" id="GO:0042545">
    <property type="term" value="P:cell wall modification"/>
    <property type="evidence" value="ECO:0007669"/>
    <property type="project" value="InterPro"/>
</dbReference>
<dbReference type="OrthoDB" id="9804661at2"/>
<keyword evidence="4" id="KW-0119">Carbohydrate metabolism</keyword>
<dbReference type="InterPro" id="IPR011050">
    <property type="entry name" value="Pectin_lyase_fold/virulence"/>
</dbReference>
<dbReference type="SUPFAM" id="SSF51126">
    <property type="entry name" value="Pectin lyase-like"/>
    <property type="match status" value="2"/>
</dbReference>
<dbReference type="GO" id="GO:0030599">
    <property type="term" value="F:pectinesterase activity"/>
    <property type="evidence" value="ECO:0007669"/>
    <property type="project" value="InterPro"/>
</dbReference>
<dbReference type="AlphaFoldDB" id="A0A3S2USN6"/>
<feature type="chain" id="PRO_5018624813" description="Pectate lyase domain-containing protein" evidence="5">
    <location>
        <begin position="21"/>
        <end position="753"/>
    </location>
</feature>
<accession>A0A3S2USN6</accession>
<evidence type="ECO:0000256" key="2">
    <source>
        <dbReference type="ARBA" id="ARBA00023085"/>
    </source>
</evidence>
<feature type="signal peptide" evidence="5">
    <location>
        <begin position="1"/>
        <end position="20"/>
    </location>
</feature>
<evidence type="ECO:0000256" key="5">
    <source>
        <dbReference type="SAM" id="SignalP"/>
    </source>
</evidence>
<evidence type="ECO:0000313" key="8">
    <source>
        <dbReference type="Proteomes" id="UP000288587"/>
    </source>
</evidence>
<evidence type="ECO:0000313" key="7">
    <source>
        <dbReference type="EMBL" id="RVT83551.1"/>
    </source>
</evidence>
<dbReference type="GO" id="GO:0005576">
    <property type="term" value="C:extracellular region"/>
    <property type="evidence" value="ECO:0007669"/>
    <property type="project" value="UniProtKB-SubCell"/>
</dbReference>
<dbReference type="EMBL" id="SACM01000004">
    <property type="protein sequence ID" value="RVT83551.1"/>
    <property type="molecule type" value="Genomic_DNA"/>
</dbReference>
<dbReference type="Pfam" id="PF01095">
    <property type="entry name" value="Pectinesterase"/>
    <property type="match status" value="1"/>
</dbReference>
<dbReference type="GO" id="GO:0030570">
    <property type="term" value="F:pectate lyase activity"/>
    <property type="evidence" value="ECO:0007669"/>
    <property type="project" value="InterPro"/>
</dbReference>
<dbReference type="PANTHER" id="PTHR31683">
    <property type="entry name" value="PECTATE LYASE 18-RELATED"/>
    <property type="match status" value="1"/>
</dbReference>
<dbReference type="InterPro" id="IPR012334">
    <property type="entry name" value="Pectin_lyas_fold"/>
</dbReference>
<keyword evidence="5" id="KW-0732">Signal</keyword>
<keyword evidence="4" id="KW-0964">Secreted</keyword>
<evidence type="ECO:0000256" key="4">
    <source>
        <dbReference type="RuleBase" id="RU361173"/>
    </source>
</evidence>
<dbReference type="InterPro" id="IPR002022">
    <property type="entry name" value="Pec_lyase"/>
</dbReference>
<sequence length="753" mass="79692">MGRLLPACLCAALFAADALAAAPSQDRPQLSEAETALHTRAAYLGDWTPGSAAGAPVVAEVRPGQAVQQVLDALPPSTGTLRVVRLYPGTYRGPLCLRGLGPIALVGLGATPEAVRLVDGRYAAQPKAPEAPAQPCVPALGSATHGTAGSATVVVAQDEVHLHRLSIANDAMDGARAGQGYPPGAGETGGAQAVALLTRGDRIHLSEVALWGHQDTFYADRGRPDAPARVLVERSTLAGDVDFVFGAATLVIDDSLILSRAGRRAPGERGIGLAPSTAPQQAQGFLVTNSRWLAEPGVAPGSVHLGRAWDAGVPKGGPWTATSPNGRALVRDSLLGAHLSGWTASTARRPFDPSVNRLAEFGNATLPAAAFESLPEGQGWASVAGGTRGGSAARPEHVLAIRTRADLDAALRLGDTPKVLAVMARIDLDPQGAEAYRDPDFDPAAYERAYDPAVWGRRPPSGPLEEARLRSSKRQAAATVVRLPSNTTLIGVVPGAGFANGSLMLDRVQQVIVRHLHLSDAYDHFPQWDPLDGALGEWNSEYDTLSLRGARHVWVDHCRFDDGTRPDAQERTVFGRLQQRHDGLLDVTLQSDLVTVSWNHFEAHSKTTLIGGSDKLTSDAGHLRVTLHHNRWVGVAERTPRVRFGQVHVLNNLYEPRPDSAYGYAYSIGIGFASSVLSEANAWEGPVPATKLLRVLKGERFTDRGSLLNGQPPDLAAAFPNLAPVTWSPPYALAPEPAATAAQRVREGAGPRP</sequence>
<gene>
    <name evidence="7" type="ORF">EOD73_13290</name>
</gene>
<keyword evidence="8" id="KW-1185">Reference proteome</keyword>